<dbReference type="Pfam" id="PF01833">
    <property type="entry name" value="TIG"/>
    <property type="match status" value="3"/>
</dbReference>
<keyword evidence="3" id="KW-0732">Signal</keyword>
<evidence type="ECO:0000259" key="4">
    <source>
        <dbReference type="SMART" id="SM00429"/>
    </source>
</evidence>
<sequence>MRRRTLASLAALVLTAAAVLGAAPAGAAPGDAAATGLTADLDATVAGVSADLSGSVGAVTAPPSSSAELVGADATLGGAALELSASAVSTEATSEPGIGSSAFAEVADVQLDAPVLTPIIGGLLLDGSGTVIRAEADCPVGSAPTASVSDDITLSIAGVDVVVDADGSAEVDLLGVGGAVIGTVTLQLDETTTTSTTAAAVAVQLDLTVDLVGVAVIEGSVTIAQASCETPTAVVPSAATIDPDEGPTSGGTDVTMTGTGFVPGATSVTIGGIVVPPGEVTVAPGGESLDFVTPPHAAGEVDVTVTTPGGTTGPLAFTYVPPAVVPSAATIDPDEGPTSGGTDVTMTGTGFVPGATSVTIGGIVVPPGEVTVAPGGESLDFVTPPHAAGEVDVTVTTPGGTTGPLAFTYVAPDPGPTADDVDPDQGPTTGGTVVVVTGSGFVPGQTTVTIGGVVVPADEVDVADDGTSLSFTTPPHAAGEVELTVTTPDGTTDPLTYTYVAADDGDGDGGPGDGGPGDGGPSAGGPGGGGPFAGGPSVGSGAGGPSYGAGDPYGSPTASDGGGSLARTGSDVGTLILLGLGALVTGALLRGVGRRSRASRTAAS</sequence>
<feature type="signal peptide" evidence="3">
    <location>
        <begin position="1"/>
        <end position="27"/>
    </location>
</feature>
<feature type="domain" description="IPT/TIG" evidence="4">
    <location>
        <begin position="415"/>
        <end position="500"/>
    </location>
</feature>
<keyword evidence="2" id="KW-0812">Transmembrane</keyword>
<evidence type="ECO:0000256" key="2">
    <source>
        <dbReference type="SAM" id="Phobius"/>
    </source>
</evidence>
<dbReference type="GO" id="GO:0005975">
    <property type="term" value="P:carbohydrate metabolic process"/>
    <property type="evidence" value="ECO:0007669"/>
    <property type="project" value="UniProtKB-ARBA"/>
</dbReference>
<protein>
    <submittedName>
        <fullName evidence="5">IPT/TIG domain-containing protein</fullName>
    </submittedName>
</protein>
<evidence type="ECO:0000256" key="1">
    <source>
        <dbReference type="SAM" id="MobiDB-lite"/>
    </source>
</evidence>
<dbReference type="CDD" id="cd00102">
    <property type="entry name" value="IPT"/>
    <property type="match status" value="2"/>
</dbReference>
<dbReference type="Gene3D" id="2.60.40.10">
    <property type="entry name" value="Immunoglobulins"/>
    <property type="match status" value="3"/>
</dbReference>
<feature type="domain" description="IPT/TIG" evidence="4">
    <location>
        <begin position="235"/>
        <end position="320"/>
    </location>
</feature>
<evidence type="ECO:0000313" key="6">
    <source>
        <dbReference type="Proteomes" id="UP001216390"/>
    </source>
</evidence>
<evidence type="ECO:0000256" key="3">
    <source>
        <dbReference type="SAM" id="SignalP"/>
    </source>
</evidence>
<dbReference type="InterPro" id="IPR002909">
    <property type="entry name" value="IPT_dom"/>
</dbReference>
<dbReference type="PANTHER" id="PTHR22625">
    <property type="entry name" value="PLEXIN"/>
    <property type="match status" value="1"/>
</dbReference>
<keyword evidence="2" id="KW-1133">Transmembrane helix</keyword>
<dbReference type="InterPro" id="IPR013783">
    <property type="entry name" value="Ig-like_fold"/>
</dbReference>
<dbReference type="SUPFAM" id="SSF81296">
    <property type="entry name" value="E set domains"/>
    <property type="match status" value="3"/>
</dbReference>
<proteinExistence type="predicted"/>
<reference evidence="5" key="1">
    <citation type="submission" date="2023-01" db="EMBL/GenBank/DDBJ databases">
        <title>The diversity of Class Acidimicrobiia in South China Sea sediment environments and the proposal of Iamia marina sp. nov., a novel species of the genus Iamia.</title>
        <authorList>
            <person name="He Y."/>
            <person name="Tian X."/>
        </authorList>
    </citation>
    <scope>NUCLEOTIDE SEQUENCE</scope>
    <source>
        <strain evidence="5">DSM 19957</strain>
    </source>
</reference>
<feature type="chain" id="PRO_5042035467" evidence="3">
    <location>
        <begin position="28"/>
        <end position="604"/>
    </location>
</feature>
<keyword evidence="6" id="KW-1185">Reference proteome</keyword>
<feature type="domain" description="IPT/TIG" evidence="4">
    <location>
        <begin position="325"/>
        <end position="410"/>
    </location>
</feature>
<dbReference type="InterPro" id="IPR014756">
    <property type="entry name" value="Ig_E-set"/>
</dbReference>
<accession>A0AAE9Y873</accession>
<dbReference type="GO" id="GO:0017154">
    <property type="term" value="F:semaphorin receptor activity"/>
    <property type="evidence" value="ECO:0007669"/>
    <property type="project" value="InterPro"/>
</dbReference>
<dbReference type="AlphaFoldDB" id="A0AAE9Y873"/>
<gene>
    <name evidence="5" type="ORF">PO878_08895</name>
</gene>
<feature type="compositionally biased region" description="Polar residues" evidence="1">
    <location>
        <begin position="485"/>
        <end position="495"/>
    </location>
</feature>
<dbReference type="PANTHER" id="PTHR22625:SF70">
    <property type="entry name" value="PLEXIN A, ISOFORM A"/>
    <property type="match status" value="1"/>
</dbReference>
<dbReference type="RefSeq" id="WP_272738355.1">
    <property type="nucleotide sequence ID" value="NZ_CP116942.1"/>
</dbReference>
<keyword evidence="2" id="KW-0472">Membrane</keyword>
<feature type="compositionally biased region" description="Gly residues" evidence="1">
    <location>
        <begin position="508"/>
        <end position="547"/>
    </location>
</feature>
<feature type="region of interest" description="Disordered" evidence="1">
    <location>
        <begin position="485"/>
        <end position="569"/>
    </location>
</feature>
<feature type="transmembrane region" description="Helical" evidence="2">
    <location>
        <begin position="572"/>
        <end position="592"/>
    </location>
</feature>
<evidence type="ECO:0000313" key="5">
    <source>
        <dbReference type="EMBL" id="WCO68840.1"/>
    </source>
</evidence>
<organism evidence="5 6">
    <name type="scientific">Iamia majanohamensis</name>
    <dbReference type="NCBI Taxonomy" id="467976"/>
    <lineage>
        <taxon>Bacteria</taxon>
        <taxon>Bacillati</taxon>
        <taxon>Actinomycetota</taxon>
        <taxon>Acidimicrobiia</taxon>
        <taxon>Acidimicrobiales</taxon>
        <taxon>Iamiaceae</taxon>
        <taxon>Iamia</taxon>
    </lineage>
</organism>
<name>A0AAE9Y873_9ACTN</name>
<dbReference type="KEGG" id="ima:PO878_08895"/>
<dbReference type="SMART" id="SM00429">
    <property type="entry name" value="IPT"/>
    <property type="match status" value="3"/>
</dbReference>
<dbReference type="EMBL" id="CP116942">
    <property type="protein sequence ID" value="WCO68840.1"/>
    <property type="molecule type" value="Genomic_DNA"/>
</dbReference>
<dbReference type="InterPro" id="IPR031148">
    <property type="entry name" value="Plexin"/>
</dbReference>
<dbReference type="Proteomes" id="UP001216390">
    <property type="component" value="Chromosome"/>
</dbReference>